<dbReference type="Proteomes" id="UP000620046">
    <property type="component" value="Unassembled WGS sequence"/>
</dbReference>
<proteinExistence type="predicted"/>
<keyword evidence="6" id="KW-1185">Reference proteome</keyword>
<feature type="domain" description="NADH-quinone oxidoreductase subunit D" evidence="4">
    <location>
        <begin position="278"/>
        <end position="436"/>
    </location>
</feature>
<organism evidence="5 6">
    <name type="scientific">Dyella nitratireducens</name>
    <dbReference type="NCBI Taxonomy" id="1849580"/>
    <lineage>
        <taxon>Bacteria</taxon>
        <taxon>Pseudomonadati</taxon>
        <taxon>Pseudomonadota</taxon>
        <taxon>Gammaproteobacteria</taxon>
        <taxon>Lysobacterales</taxon>
        <taxon>Rhodanobacteraceae</taxon>
        <taxon>Dyella</taxon>
    </lineage>
</organism>
<dbReference type="Gene3D" id="1.10.645.10">
    <property type="entry name" value="Cytochrome-c3 Hydrogenase, chain B"/>
    <property type="match status" value="1"/>
</dbReference>
<evidence type="ECO:0000256" key="2">
    <source>
        <dbReference type="ARBA" id="ARBA00023027"/>
    </source>
</evidence>
<dbReference type="RefSeq" id="WP_188798164.1">
    <property type="nucleotide sequence ID" value="NZ_BMJA01000006.1"/>
</dbReference>
<evidence type="ECO:0000259" key="4">
    <source>
        <dbReference type="Pfam" id="PF00346"/>
    </source>
</evidence>
<dbReference type="Pfam" id="PF00329">
    <property type="entry name" value="Complex1_30kDa"/>
    <property type="match status" value="1"/>
</dbReference>
<dbReference type="InterPro" id="IPR029014">
    <property type="entry name" value="NiFe-Hase_large"/>
</dbReference>
<evidence type="ECO:0000313" key="6">
    <source>
        <dbReference type="Proteomes" id="UP000620046"/>
    </source>
</evidence>
<sequence length="514" mass="56999">MSLDVMTREGMPLPANVPARRLIVDAHQWTAVAQQLHEAGAYLLALWGTDERDRSGLFRVFAAFLASDHVVVLQHAMAGDRPVYPSLGRWYPVAIRLQRAIYDLLGLESDDGDTRPWLRHSGWPEDRFPLRKDVSAAATYPNRPRPYPFVPVNGEGVHEIPVGPIHAGTIEPGHFRFSVVGEKVLRLEERLGYTHKGVAKRFEALSLLDGHRLAARVSGDSAVAFSWAYCAAVEAITGTTVSPRTAYLRALALERERIANHLGDLGALGNDAGLAFGLMQFSALKERLLRLNQDVFNQRYLMDYVIPGGVQSDVGPRLIRLLLDEAADIERDVVALRAIYDEHTGLQDRFKDAGQLTPSIAKAQGALGLVARASGIERDLRVSMPWAPYDDLRPAWVLRVEGDVAARVQVRFDEVMESLRLSRLLLEKLPRGSVSTAILAVKAERIGLGVIEGWRGPVMVALEAEESFAIRRCHVHDPSWQNWPLIEHAIIGNIVPDFPLINKSFNLSYSGHDG</sequence>
<reference evidence="6" key="1">
    <citation type="journal article" date="2019" name="Int. J. Syst. Evol. Microbiol.">
        <title>The Global Catalogue of Microorganisms (GCM) 10K type strain sequencing project: providing services to taxonomists for standard genome sequencing and annotation.</title>
        <authorList>
            <consortium name="The Broad Institute Genomics Platform"/>
            <consortium name="The Broad Institute Genome Sequencing Center for Infectious Disease"/>
            <person name="Wu L."/>
            <person name="Ma J."/>
        </authorList>
    </citation>
    <scope>NUCLEOTIDE SEQUENCE [LARGE SCALE GENOMIC DNA]</scope>
    <source>
        <strain evidence="6">CGMCC 1.15439</strain>
    </source>
</reference>
<dbReference type="EMBL" id="BMJA01000006">
    <property type="protein sequence ID" value="GGA51017.1"/>
    <property type="molecule type" value="Genomic_DNA"/>
</dbReference>
<feature type="domain" description="NADH:ubiquinone oxidoreductase 30kDa subunit" evidence="3">
    <location>
        <begin position="23"/>
        <end position="138"/>
    </location>
</feature>
<dbReference type="Gene3D" id="3.30.460.80">
    <property type="entry name" value="NADH:ubiquinone oxidoreductase, 30kDa subunit"/>
    <property type="match status" value="1"/>
</dbReference>
<dbReference type="InterPro" id="IPR037232">
    <property type="entry name" value="NADH_quin_OxRdtase_su_C/D-like"/>
</dbReference>
<dbReference type="Pfam" id="PF00346">
    <property type="entry name" value="Complex1_49kDa"/>
    <property type="match status" value="1"/>
</dbReference>
<dbReference type="SUPFAM" id="SSF143243">
    <property type="entry name" value="Nqo5-like"/>
    <property type="match status" value="1"/>
</dbReference>
<evidence type="ECO:0000313" key="5">
    <source>
        <dbReference type="EMBL" id="GGA51017.1"/>
    </source>
</evidence>
<protein>
    <submittedName>
        <fullName evidence="5">Formate hydrogenlyase/hydrogenase/NADH dehydrogenase subunit</fullName>
    </submittedName>
</protein>
<name>A0ABQ1GV84_9GAMM</name>
<keyword evidence="2" id="KW-0520">NAD</keyword>
<gene>
    <name evidence="5" type="ORF">GCM10010981_45570</name>
</gene>
<dbReference type="SUPFAM" id="SSF56762">
    <property type="entry name" value="HydB/Nqo4-like"/>
    <property type="match status" value="1"/>
</dbReference>
<dbReference type="PANTHER" id="PTHR43485:SF1">
    <property type="entry name" value="FORMATE HYDROGENLYASE SUBUNIT 5-RELATED"/>
    <property type="match status" value="1"/>
</dbReference>
<dbReference type="InterPro" id="IPR001135">
    <property type="entry name" value="NADH_Q_OxRdtase_suD"/>
</dbReference>
<dbReference type="InterPro" id="IPR052197">
    <property type="entry name" value="ComplexI_49kDa-like"/>
</dbReference>
<dbReference type="PANTHER" id="PTHR43485">
    <property type="entry name" value="HYDROGENASE-4 COMPONENT G"/>
    <property type="match status" value="1"/>
</dbReference>
<accession>A0ABQ1GV84</accession>
<keyword evidence="1" id="KW-0560">Oxidoreductase</keyword>
<comment type="caution">
    <text evidence="5">The sequence shown here is derived from an EMBL/GenBank/DDBJ whole genome shotgun (WGS) entry which is preliminary data.</text>
</comment>
<dbReference type="InterPro" id="IPR001268">
    <property type="entry name" value="NADH_UbQ_OxRdtase_30kDa_su"/>
</dbReference>
<evidence type="ECO:0000259" key="3">
    <source>
        <dbReference type="Pfam" id="PF00329"/>
    </source>
</evidence>
<evidence type="ECO:0000256" key="1">
    <source>
        <dbReference type="ARBA" id="ARBA00023002"/>
    </source>
</evidence>